<evidence type="ECO:0000256" key="2">
    <source>
        <dbReference type="ARBA" id="ARBA00022692"/>
    </source>
</evidence>
<evidence type="ECO:0000256" key="3">
    <source>
        <dbReference type="ARBA" id="ARBA00022741"/>
    </source>
</evidence>
<dbReference type="EMBL" id="CP047156">
    <property type="protein sequence ID" value="QHC01388.1"/>
    <property type="molecule type" value="Genomic_DNA"/>
</dbReference>
<dbReference type="Pfam" id="PF00005">
    <property type="entry name" value="ABC_tran"/>
    <property type="match status" value="1"/>
</dbReference>
<dbReference type="GO" id="GO:0016887">
    <property type="term" value="F:ATP hydrolysis activity"/>
    <property type="evidence" value="ECO:0007669"/>
    <property type="project" value="InterPro"/>
</dbReference>
<dbReference type="GO" id="GO:0140359">
    <property type="term" value="F:ABC-type transporter activity"/>
    <property type="evidence" value="ECO:0007669"/>
    <property type="project" value="InterPro"/>
</dbReference>
<keyword evidence="2 7" id="KW-0812">Transmembrane</keyword>
<keyword evidence="5 7" id="KW-1133">Transmembrane helix</keyword>
<dbReference type="PANTHER" id="PTHR24221">
    <property type="entry name" value="ATP-BINDING CASSETTE SUB-FAMILY B"/>
    <property type="match status" value="1"/>
</dbReference>
<gene>
    <name evidence="10" type="primary">cydD</name>
    <name evidence="10" type="ORF">EK0264_14565</name>
</gene>
<dbReference type="InterPro" id="IPR039421">
    <property type="entry name" value="Type_1_exporter"/>
</dbReference>
<protein>
    <submittedName>
        <fullName evidence="10">Thiol reductant ABC exporter subunit CydD</fullName>
    </submittedName>
</protein>
<dbReference type="InterPro" id="IPR011527">
    <property type="entry name" value="ABC1_TM_dom"/>
</dbReference>
<dbReference type="SUPFAM" id="SSF52540">
    <property type="entry name" value="P-loop containing nucleoside triphosphate hydrolases"/>
    <property type="match status" value="1"/>
</dbReference>
<feature type="transmembrane region" description="Helical" evidence="7">
    <location>
        <begin position="240"/>
        <end position="268"/>
    </location>
</feature>
<dbReference type="GO" id="GO:0005524">
    <property type="term" value="F:ATP binding"/>
    <property type="evidence" value="ECO:0007669"/>
    <property type="project" value="UniProtKB-KW"/>
</dbReference>
<dbReference type="PROSITE" id="PS00211">
    <property type="entry name" value="ABC_TRANSPORTER_1"/>
    <property type="match status" value="1"/>
</dbReference>
<dbReference type="PROSITE" id="PS50929">
    <property type="entry name" value="ABC_TM1F"/>
    <property type="match status" value="1"/>
</dbReference>
<dbReference type="OrthoDB" id="9806127at2"/>
<dbReference type="RefSeq" id="WP_159546525.1">
    <property type="nucleotide sequence ID" value="NZ_CP047156.1"/>
</dbReference>
<evidence type="ECO:0000313" key="10">
    <source>
        <dbReference type="EMBL" id="QHC01388.1"/>
    </source>
</evidence>
<keyword evidence="4" id="KW-0067">ATP-binding</keyword>
<dbReference type="KEGG" id="eke:EK0264_14565"/>
<dbReference type="InterPro" id="IPR003593">
    <property type="entry name" value="AAA+_ATPase"/>
</dbReference>
<keyword evidence="6 7" id="KW-0472">Membrane</keyword>
<evidence type="ECO:0000256" key="1">
    <source>
        <dbReference type="ARBA" id="ARBA00004651"/>
    </source>
</evidence>
<dbReference type="SUPFAM" id="SSF90123">
    <property type="entry name" value="ABC transporter transmembrane region"/>
    <property type="match status" value="1"/>
</dbReference>
<evidence type="ECO:0000256" key="7">
    <source>
        <dbReference type="SAM" id="Phobius"/>
    </source>
</evidence>
<evidence type="ECO:0000259" key="9">
    <source>
        <dbReference type="PROSITE" id="PS50929"/>
    </source>
</evidence>
<dbReference type="AlphaFoldDB" id="A0A7L4YQP8"/>
<dbReference type="InterPro" id="IPR036640">
    <property type="entry name" value="ABC1_TM_sf"/>
</dbReference>
<evidence type="ECO:0000256" key="4">
    <source>
        <dbReference type="ARBA" id="ARBA00022840"/>
    </source>
</evidence>
<dbReference type="PROSITE" id="PS50893">
    <property type="entry name" value="ABC_TRANSPORTER_2"/>
    <property type="match status" value="1"/>
</dbReference>
<dbReference type="CDD" id="cd18584">
    <property type="entry name" value="ABC_6TM_AarD_CydD"/>
    <property type="match status" value="1"/>
</dbReference>
<dbReference type="Proteomes" id="UP000463857">
    <property type="component" value="Chromosome"/>
</dbReference>
<feature type="transmembrane region" description="Helical" evidence="7">
    <location>
        <begin position="61"/>
        <end position="81"/>
    </location>
</feature>
<dbReference type="SMART" id="SM00382">
    <property type="entry name" value="AAA"/>
    <property type="match status" value="1"/>
</dbReference>
<accession>A0A7L4YQP8</accession>
<reference evidence="10 11" key="1">
    <citation type="journal article" date="2018" name="Int. J. Syst. Evol. Microbiol.">
        <title>Epidermidibacterium keratini gen. nov., sp. nov., a member of the family Sporichthyaceae, isolated from keratin epidermis.</title>
        <authorList>
            <person name="Lee D.G."/>
            <person name="Trujillo M.E."/>
            <person name="Kang S."/>
            <person name="Nam J.J."/>
            <person name="Kim Y.J."/>
        </authorList>
    </citation>
    <scope>NUCLEOTIDE SEQUENCE [LARGE SCALE GENOMIC DNA]</scope>
    <source>
        <strain evidence="10 11">EPI-7</strain>
    </source>
</reference>
<dbReference type="InterPro" id="IPR003439">
    <property type="entry name" value="ABC_transporter-like_ATP-bd"/>
</dbReference>
<dbReference type="PANTHER" id="PTHR24221:SF590">
    <property type="entry name" value="COMPONENT LINKED WITH THE ASSEMBLY OF CYTOCHROME' TRANSPORT TRANSMEMBRANE ATP-BINDING PROTEIN ABC TRANSPORTER CYDD-RELATED"/>
    <property type="match status" value="1"/>
</dbReference>
<dbReference type="InterPro" id="IPR014216">
    <property type="entry name" value="ABC_transptr_CydD"/>
</dbReference>
<feature type="domain" description="ABC transporter" evidence="8">
    <location>
        <begin position="336"/>
        <end position="544"/>
    </location>
</feature>
<dbReference type="InParanoid" id="A0A7L4YQP8"/>
<dbReference type="Gene3D" id="1.20.1560.10">
    <property type="entry name" value="ABC transporter type 1, transmembrane domain"/>
    <property type="match status" value="1"/>
</dbReference>
<keyword evidence="3" id="KW-0547">Nucleotide-binding</keyword>
<keyword evidence="11" id="KW-1185">Reference proteome</keyword>
<dbReference type="InterPro" id="IPR027417">
    <property type="entry name" value="P-loop_NTPase"/>
</dbReference>
<organism evidence="10 11">
    <name type="scientific">Epidermidibacterium keratini</name>
    <dbReference type="NCBI Taxonomy" id="1891644"/>
    <lineage>
        <taxon>Bacteria</taxon>
        <taxon>Bacillati</taxon>
        <taxon>Actinomycetota</taxon>
        <taxon>Actinomycetes</taxon>
        <taxon>Sporichthyales</taxon>
        <taxon>Sporichthyaceae</taxon>
        <taxon>Epidermidibacterium</taxon>
    </lineage>
</organism>
<dbReference type="Pfam" id="PF00664">
    <property type="entry name" value="ABC_membrane"/>
    <property type="match status" value="1"/>
</dbReference>
<dbReference type="InterPro" id="IPR017871">
    <property type="entry name" value="ABC_transporter-like_CS"/>
</dbReference>
<dbReference type="GO" id="GO:0005886">
    <property type="term" value="C:plasma membrane"/>
    <property type="evidence" value="ECO:0007669"/>
    <property type="project" value="UniProtKB-SubCell"/>
</dbReference>
<feature type="transmembrane region" description="Helical" evidence="7">
    <location>
        <begin position="135"/>
        <end position="155"/>
    </location>
</feature>
<feature type="transmembrane region" description="Helical" evidence="7">
    <location>
        <begin position="161"/>
        <end position="182"/>
    </location>
</feature>
<evidence type="ECO:0000256" key="6">
    <source>
        <dbReference type="ARBA" id="ARBA00023136"/>
    </source>
</evidence>
<proteinExistence type="predicted"/>
<feature type="transmembrane region" description="Helical" evidence="7">
    <location>
        <begin position="20"/>
        <end position="41"/>
    </location>
</feature>
<evidence type="ECO:0000256" key="5">
    <source>
        <dbReference type="ARBA" id="ARBA00022989"/>
    </source>
</evidence>
<dbReference type="GO" id="GO:0042883">
    <property type="term" value="P:cysteine transport"/>
    <property type="evidence" value="ECO:0007669"/>
    <property type="project" value="InterPro"/>
</dbReference>
<dbReference type="FunCoup" id="A0A7L4YQP8">
    <property type="interactions" value="36"/>
</dbReference>
<sequence length="546" mass="57775">MRPLDSRLLTLASATRWLMAGAVVVGVGATAAAIGYATVLASIITDAIRYDQPVAGLARSLAWLGIWILLRTAFAWAGEYFPRTIAARMTAQLRQALLRHVTTEDRGAGVRRSPSSLIALATSGIDDLQGYAARFLPQLVVATLVPIGVVAYVGWLDLTSALIVAGTLPLIPLFMVLIGKFTQTRTDRQYRRLEQLAHRFTDVVTGLSTLKAYGRAEAQGSLIADADARYKKAAMSTLRIAFLSSFALELLATLSVALVAVAIGLRLAGGSMELQPALTVLLVVPEAYLALRAVGTHFHDSVDGLTAAQRLFAVIEDRPAPSGTGRVPAGPVPIELRDIEVDFAVDDRRPVAIADLTIVPGTMTALRGPSGAGKSTVLNLVAGLLAPTSGAVVVGGTDLREIDRDAWRSHIAYAAQHPHLIAGTLGDNLRLLRPDAPDDELQRAVHIAALDDVVAGRGVDAELADGGAGLSHGQRQRVALARALVARRPLLLLDEPTSGLDEQTERLVLSRLRAALPDTTVIMASHSPDVLDFADVVLSVGAGLRS</sequence>
<dbReference type="NCBIfam" id="TIGR02857">
    <property type="entry name" value="CydD"/>
    <property type="match status" value="1"/>
</dbReference>
<evidence type="ECO:0000259" key="8">
    <source>
        <dbReference type="PROSITE" id="PS50893"/>
    </source>
</evidence>
<feature type="domain" description="ABC transmembrane type-1" evidence="9">
    <location>
        <begin position="20"/>
        <end position="303"/>
    </location>
</feature>
<evidence type="ECO:0000313" key="11">
    <source>
        <dbReference type="Proteomes" id="UP000463857"/>
    </source>
</evidence>
<name>A0A7L4YQP8_9ACTN</name>
<comment type="subcellular location">
    <subcellularLocation>
        <location evidence="1">Cell membrane</location>
        <topology evidence="1">Multi-pass membrane protein</topology>
    </subcellularLocation>
</comment>
<dbReference type="Gene3D" id="3.40.50.300">
    <property type="entry name" value="P-loop containing nucleotide triphosphate hydrolases"/>
    <property type="match status" value="1"/>
</dbReference>